<comment type="caution">
    <text evidence="1">The sequence shown here is derived from an EMBL/GenBank/DDBJ whole genome shotgun (WGS) entry which is preliminary data.</text>
</comment>
<dbReference type="AlphaFoldDB" id="A0A328VIE0"/>
<gene>
    <name evidence="1" type="ORF">A4R35_07840</name>
</gene>
<accession>A0A328VIE0</accession>
<reference evidence="1 2" key="1">
    <citation type="submission" date="2016-08" db="EMBL/GenBank/DDBJ databases">
        <title>Analysis of Carbohydrate Active Enzymes in Thermogemmatispora T81 Reveals Carbohydrate Degradation Ability.</title>
        <authorList>
            <person name="Tomazini A."/>
            <person name="Lal S."/>
            <person name="Stott M."/>
            <person name="Henrissat B."/>
            <person name="Polikarpov I."/>
            <person name="Sparling R."/>
            <person name="Levin D.B."/>
        </authorList>
    </citation>
    <scope>NUCLEOTIDE SEQUENCE [LARGE SCALE GENOMIC DNA]</scope>
    <source>
        <strain evidence="1 2">T81</strain>
    </source>
</reference>
<name>A0A328VIE0_9CHLR</name>
<evidence type="ECO:0000313" key="1">
    <source>
        <dbReference type="EMBL" id="RAQ95443.1"/>
    </source>
</evidence>
<evidence type="ECO:0000313" key="2">
    <source>
        <dbReference type="Proteomes" id="UP000248706"/>
    </source>
</evidence>
<sequence>MTRNVVSLGQTLPPEEVGRRLRFAANGLEIVPNPPRVGETVSIRLLLCNEAREPLTVQKATPRIYSFGMGSREHESLPALGPVTLPADPAHIEALSWQWLPSAGGHRCLRVSLEIEQWPEPWVVGCNLNVINATADAYRWAVPFRLGNPTEKTQPLRLRLDLHGAGLGDETFRAWVELPQDGSRLVPGQPLWLRPHEERGALLVIRAHRFATEAFKLVSDVEAWLGDTFLDGIRVIVRRSAPVAPFASLGARQPEESLLVSVPVGLKDSEA</sequence>
<dbReference type="OrthoDB" id="150889at2"/>
<protein>
    <submittedName>
        <fullName evidence="1">Uncharacterized protein</fullName>
    </submittedName>
</protein>
<dbReference type="Proteomes" id="UP000248706">
    <property type="component" value="Unassembled WGS sequence"/>
</dbReference>
<proteinExistence type="predicted"/>
<organism evidence="1 2">
    <name type="scientific">Thermogemmatispora tikiterensis</name>
    <dbReference type="NCBI Taxonomy" id="1825093"/>
    <lineage>
        <taxon>Bacteria</taxon>
        <taxon>Bacillati</taxon>
        <taxon>Chloroflexota</taxon>
        <taxon>Ktedonobacteria</taxon>
        <taxon>Thermogemmatisporales</taxon>
        <taxon>Thermogemmatisporaceae</taxon>
        <taxon>Thermogemmatispora</taxon>
    </lineage>
</organism>
<dbReference type="EMBL" id="MCIF01000002">
    <property type="protein sequence ID" value="RAQ95443.1"/>
    <property type="molecule type" value="Genomic_DNA"/>
</dbReference>
<keyword evidence="2" id="KW-1185">Reference proteome</keyword>
<dbReference type="RefSeq" id="WP_112428170.1">
    <property type="nucleotide sequence ID" value="NZ_MCIF01000002.1"/>
</dbReference>